<evidence type="ECO:0000256" key="2">
    <source>
        <dbReference type="ARBA" id="ARBA00022475"/>
    </source>
</evidence>
<keyword evidence="5 6" id="KW-0472">Membrane</keyword>
<feature type="transmembrane region" description="Helical" evidence="6">
    <location>
        <begin position="215"/>
        <end position="235"/>
    </location>
</feature>
<evidence type="ECO:0000313" key="8">
    <source>
        <dbReference type="Proteomes" id="UP000238081"/>
    </source>
</evidence>
<keyword evidence="4 6" id="KW-1133">Transmembrane helix</keyword>
<keyword evidence="3 6" id="KW-0812">Transmembrane</keyword>
<dbReference type="Pfam" id="PF02653">
    <property type="entry name" value="BPD_transp_2"/>
    <property type="match status" value="1"/>
</dbReference>
<sequence length="348" mass="37865">MDINVNKAELNRNIKKTYIRYAITTGVLLIIYWMALLLIQKGIMDNYTLRIVKQIGIFMIAALGLNLILGFTGQLTMGHAAFMSIGAYGSAVMTQNFNMPFAVSLVMGTVLSCIMAALIGYPILRLKGDYLAICTLGFGEIVKVIIQNIDYVGGARGMTSIPTKSSLLIIFLCVAGCYALLKNLLHSSKGRAIMSVREDEIAAEAMGINTTKYKMMAFIIGSGMAGLAGGLYAHFNTFIDPVTFNFSKSFELITYVVLGGMGSISGTVLGTSILIFLPESLRGLSDVLKENRMLIYAFLLVVMMIFRPDGILGSREITVKGIKTSIKKLLYKKNSSNKSDKSETKAGV</sequence>
<proteinExistence type="predicted"/>
<name>A0A2S7FCC3_CLOBU</name>
<dbReference type="PANTHER" id="PTHR30482">
    <property type="entry name" value="HIGH-AFFINITY BRANCHED-CHAIN AMINO ACID TRANSPORT SYSTEM PERMEASE"/>
    <property type="match status" value="1"/>
</dbReference>
<feature type="transmembrane region" description="Helical" evidence="6">
    <location>
        <begin position="255"/>
        <end position="277"/>
    </location>
</feature>
<keyword evidence="2" id="KW-1003">Cell membrane</keyword>
<dbReference type="AlphaFoldDB" id="A0A2S7FCC3"/>
<evidence type="ECO:0000313" key="7">
    <source>
        <dbReference type="EMBL" id="PPV15863.1"/>
    </source>
</evidence>
<comment type="caution">
    <text evidence="7">The sequence shown here is derived from an EMBL/GenBank/DDBJ whole genome shotgun (WGS) entry which is preliminary data.</text>
</comment>
<feature type="transmembrane region" description="Helical" evidence="6">
    <location>
        <begin position="97"/>
        <end position="121"/>
    </location>
</feature>
<feature type="transmembrane region" description="Helical" evidence="6">
    <location>
        <begin position="166"/>
        <end position="185"/>
    </location>
</feature>
<evidence type="ECO:0000256" key="3">
    <source>
        <dbReference type="ARBA" id="ARBA00022692"/>
    </source>
</evidence>
<comment type="subcellular location">
    <subcellularLocation>
        <location evidence="1">Cell membrane</location>
        <topology evidence="1">Multi-pass membrane protein</topology>
    </subcellularLocation>
</comment>
<dbReference type="CDD" id="cd06581">
    <property type="entry name" value="TM_PBP1_LivM_like"/>
    <property type="match status" value="1"/>
</dbReference>
<evidence type="ECO:0000256" key="6">
    <source>
        <dbReference type="SAM" id="Phobius"/>
    </source>
</evidence>
<evidence type="ECO:0000256" key="4">
    <source>
        <dbReference type="ARBA" id="ARBA00022989"/>
    </source>
</evidence>
<evidence type="ECO:0000256" key="1">
    <source>
        <dbReference type="ARBA" id="ARBA00004651"/>
    </source>
</evidence>
<feature type="transmembrane region" description="Helical" evidence="6">
    <location>
        <begin position="289"/>
        <end position="306"/>
    </location>
</feature>
<dbReference type="RefSeq" id="WP_043661354.1">
    <property type="nucleotide sequence ID" value="NZ_JSEG01000001.1"/>
</dbReference>
<feature type="transmembrane region" description="Helical" evidence="6">
    <location>
        <begin position="18"/>
        <end position="39"/>
    </location>
</feature>
<dbReference type="GO" id="GO:0015658">
    <property type="term" value="F:branched-chain amino acid transmembrane transporter activity"/>
    <property type="evidence" value="ECO:0007669"/>
    <property type="project" value="InterPro"/>
</dbReference>
<organism evidence="7 8">
    <name type="scientific">Clostridium butyricum</name>
    <dbReference type="NCBI Taxonomy" id="1492"/>
    <lineage>
        <taxon>Bacteria</taxon>
        <taxon>Bacillati</taxon>
        <taxon>Bacillota</taxon>
        <taxon>Clostridia</taxon>
        <taxon>Eubacteriales</taxon>
        <taxon>Clostridiaceae</taxon>
        <taxon>Clostridium</taxon>
    </lineage>
</organism>
<dbReference type="Proteomes" id="UP000238081">
    <property type="component" value="Unassembled WGS sequence"/>
</dbReference>
<dbReference type="InterPro" id="IPR043428">
    <property type="entry name" value="LivM-like"/>
</dbReference>
<dbReference type="InterPro" id="IPR001851">
    <property type="entry name" value="ABC_transp_permease"/>
</dbReference>
<feature type="transmembrane region" description="Helical" evidence="6">
    <location>
        <begin position="51"/>
        <end position="77"/>
    </location>
</feature>
<dbReference type="PANTHER" id="PTHR30482:SF10">
    <property type="entry name" value="HIGH-AFFINITY BRANCHED-CHAIN AMINO ACID TRANSPORT PROTEIN BRAE"/>
    <property type="match status" value="1"/>
</dbReference>
<protein>
    <submittedName>
        <fullName evidence="7">ABC transporter</fullName>
    </submittedName>
</protein>
<reference evidence="7 8" key="1">
    <citation type="submission" date="2016-01" db="EMBL/GenBank/DDBJ databases">
        <title>Characterization of the Clostridium difficile lineages that are prevalent in Hong Kong and China.</title>
        <authorList>
            <person name="Kwok J.S.-L."/>
            <person name="Lam W.-Y."/>
            <person name="Ip M."/>
            <person name="Chan T.-F."/>
            <person name="Hawkey P.M."/>
            <person name="Tsui S.K.-W."/>
        </authorList>
    </citation>
    <scope>NUCLEOTIDE SEQUENCE [LARGE SCALE GENOMIC DNA]</scope>
    <source>
        <strain evidence="7 8">300064</strain>
    </source>
</reference>
<accession>A0A2S7FCC3</accession>
<dbReference type="GO" id="GO:0005886">
    <property type="term" value="C:plasma membrane"/>
    <property type="evidence" value="ECO:0007669"/>
    <property type="project" value="UniProtKB-SubCell"/>
</dbReference>
<gene>
    <name evidence="7" type="ORF">AWN73_01880</name>
</gene>
<evidence type="ECO:0000256" key="5">
    <source>
        <dbReference type="ARBA" id="ARBA00023136"/>
    </source>
</evidence>
<dbReference type="EMBL" id="LRDH01000096">
    <property type="protein sequence ID" value="PPV15863.1"/>
    <property type="molecule type" value="Genomic_DNA"/>
</dbReference>